<dbReference type="Proteomes" id="UP000287651">
    <property type="component" value="Unassembled WGS sequence"/>
</dbReference>
<proteinExistence type="predicted"/>
<organism evidence="1 2">
    <name type="scientific">Ensete ventricosum</name>
    <name type="common">Abyssinian banana</name>
    <name type="synonym">Musa ensete</name>
    <dbReference type="NCBI Taxonomy" id="4639"/>
    <lineage>
        <taxon>Eukaryota</taxon>
        <taxon>Viridiplantae</taxon>
        <taxon>Streptophyta</taxon>
        <taxon>Embryophyta</taxon>
        <taxon>Tracheophyta</taxon>
        <taxon>Spermatophyta</taxon>
        <taxon>Magnoliopsida</taxon>
        <taxon>Liliopsida</taxon>
        <taxon>Zingiberales</taxon>
        <taxon>Musaceae</taxon>
        <taxon>Ensete</taxon>
    </lineage>
</organism>
<dbReference type="EMBL" id="AMZH03029810">
    <property type="protein sequence ID" value="RRT33145.1"/>
    <property type="molecule type" value="Genomic_DNA"/>
</dbReference>
<evidence type="ECO:0000313" key="1">
    <source>
        <dbReference type="EMBL" id="RRT33145.1"/>
    </source>
</evidence>
<comment type="caution">
    <text evidence="1">The sequence shown here is derived from an EMBL/GenBank/DDBJ whole genome shotgun (WGS) entry which is preliminary data.</text>
</comment>
<evidence type="ECO:0000313" key="2">
    <source>
        <dbReference type="Proteomes" id="UP000287651"/>
    </source>
</evidence>
<accession>A0A426X0Y8</accession>
<reference evidence="1 2" key="1">
    <citation type="journal article" date="2014" name="Agronomy (Basel)">
        <title>A Draft Genome Sequence for Ensete ventricosum, the Drought-Tolerant Tree Against Hunger.</title>
        <authorList>
            <person name="Harrison J."/>
            <person name="Moore K.A."/>
            <person name="Paszkiewicz K."/>
            <person name="Jones T."/>
            <person name="Grant M."/>
            <person name="Ambacheew D."/>
            <person name="Muzemil S."/>
            <person name="Studholme D.J."/>
        </authorList>
    </citation>
    <scope>NUCLEOTIDE SEQUENCE [LARGE SCALE GENOMIC DNA]</scope>
</reference>
<sequence>MQVPPLQEPTMPAGGRACWRLPLQGALAMVGRPLARGLGRSRLLLTTGLVVGGRPYMGAGRPSSSEIVYPCIPNLDGEDKGGQASSSLAVFTRWISTAKLLQSDPATLAQREGGELEVMAKATAYQP</sequence>
<protein>
    <submittedName>
        <fullName evidence="1">Uncharacterized protein</fullName>
    </submittedName>
</protein>
<name>A0A426X0Y8_ENSVE</name>
<gene>
    <name evidence="1" type="ORF">B296_00030862</name>
</gene>
<dbReference type="AlphaFoldDB" id="A0A426X0Y8"/>